<dbReference type="SFLD" id="SFLDF00397">
    <property type="entry name" value="adenosyl-hopene_transferase"/>
    <property type="match status" value="1"/>
</dbReference>
<dbReference type="InterPro" id="IPR017833">
    <property type="entry name" value="Hopanoid_synth-assoc_rSAM_HpnH"/>
</dbReference>
<dbReference type="EMBL" id="NIDE01000002">
    <property type="protein sequence ID" value="OWK45094.1"/>
    <property type="molecule type" value="Genomic_DNA"/>
</dbReference>
<dbReference type="PANTHER" id="PTHR11228:SF22">
    <property type="entry name" value="PEPTIDE BIOSYNTHESIS PROTEIN YYDG-RELATED"/>
    <property type="match status" value="1"/>
</dbReference>
<comment type="caution">
    <text evidence="7">The sequence shown here is derived from an EMBL/GenBank/DDBJ whole genome shotgun (WGS) entry which is preliminary data.</text>
</comment>
<dbReference type="Gene3D" id="3.20.20.70">
    <property type="entry name" value="Aldolase class I"/>
    <property type="match status" value="1"/>
</dbReference>
<evidence type="ECO:0000313" key="7">
    <source>
        <dbReference type="EMBL" id="OWK45094.1"/>
    </source>
</evidence>
<dbReference type="InterPro" id="IPR007197">
    <property type="entry name" value="rSAM"/>
</dbReference>
<dbReference type="InterPro" id="IPR013785">
    <property type="entry name" value="Aldolase_TIM"/>
</dbReference>
<reference evidence="8" key="1">
    <citation type="submission" date="2017-06" db="EMBL/GenBank/DDBJ databases">
        <title>Genome analysis of Fimbriiglobus ruber SP5, the first member of the order Planctomycetales with confirmed chitinolytic capability.</title>
        <authorList>
            <person name="Ravin N.V."/>
            <person name="Rakitin A.L."/>
            <person name="Ivanova A.A."/>
            <person name="Beletsky A.V."/>
            <person name="Kulichevskaya I.S."/>
            <person name="Mardanov A.V."/>
            <person name="Dedysh S.N."/>
        </authorList>
    </citation>
    <scope>NUCLEOTIDE SEQUENCE [LARGE SCALE GENOMIC DNA]</scope>
    <source>
        <strain evidence="8">SP5</strain>
    </source>
</reference>
<gene>
    <name evidence="7" type="ORF">FRUB_01425</name>
</gene>
<dbReference type="GO" id="GO:0046872">
    <property type="term" value="F:metal ion binding"/>
    <property type="evidence" value="ECO:0007669"/>
    <property type="project" value="UniProtKB-KW"/>
</dbReference>
<keyword evidence="4" id="KW-0408">Iron</keyword>
<dbReference type="AlphaFoldDB" id="A0A225DZU6"/>
<keyword evidence="3" id="KW-0479">Metal-binding</keyword>
<dbReference type="SFLD" id="SFLDG01067">
    <property type="entry name" value="SPASM/twitch_domain_containing"/>
    <property type="match status" value="1"/>
</dbReference>
<proteinExistence type="predicted"/>
<dbReference type="PANTHER" id="PTHR11228">
    <property type="entry name" value="RADICAL SAM DOMAIN PROTEIN"/>
    <property type="match status" value="1"/>
</dbReference>
<dbReference type="InterPro" id="IPR022563">
    <property type="entry name" value="DUF3463"/>
</dbReference>
<evidence type="ECO:0000256" key="1">
    <source>
        <dbReference type="ARBA" id="ARBA00001966"/>
    </source>
</evidence>
<dbReference type="GO" id="GO:0003824">
    <property type="term" value="F:catalytic activity"/>
    <property type="evidence" value="ECO:0007669"/>
    <property type="project" value="InterPro"/>
</dbReference>
<accession>A0A225DZU6</accession>
<keyword evidence="8" id="KW-1185">Reference proteome</keyword>
<evidence type="ECO:0000256" key="3">
    <source>
        <dbReference type="ARBA" id="ARBA00022723"/>
    </source>
</evidence>
<dbReference type="PROSITE" id="PS51918">
    <property type="entry name" value="RADICAL_SAM"/>
    <property type="match status" value="1"/>
</dbReference>
<dbReference type="GO" id="GO:0051536">
    <property type="term" value="F:iron-sulfur cluster binding"/>
    <property type="evidence" value="ECO:0007669"/>
    <property type="project" value="UniProtKB-KW"/>
</dbReference>
<feature type="domain" description="Radical SAM core" evidence="6">
    <location>
        <begin position="22"/>
        <end position="241"/>
    </location>
</feature>
<keyword evidence="2" id="KW-0949">S-adenosyl-L-methionine</keyword>
<dbReference type="Pfam" id="PF04055">
    <property type="entry name" value="Radical_SAM"/>
    <property type="match status" value="1"/>
</dbReference>
<evidence type="ECO:0000313" key="8">
    <source>
        <dbReference type="Proteomes" id="UP000214646"/>
    </source>
</evidence>
<dbReference type="InterPro" id="IPR058240">
    <property type="entry name" value="rSAM_sf"/>
</dbReference>
<comment type="cofactor">
    <cofactor evidence="1">
        <name>[4Fe-4S] cluster</name>
        <dbReference type="ChEBI" id="CHEBI:49883"/>
    </cofactor>
</comment>
<dbReference type="CDD" id="cd01335">
    <property type="entry name" value="Radical_SAM"/>
    <property type="match status" value="1"/>
</dbReference>
<dbReference type="OrthoDB" id="9810775at2"/>
<keyword evidence="5" id="KW-0411">Iron-sulfur</keyword>
<dbReference type="Pfam" id="PF11946">
    <property type="entry name" value="DUF3463"/>
    <property type="match status" value="1"/>
</dbReference>
<dbReference type="SFLD" id="SFLDS00029">
    <property type="entry name" value="Radical_SAM"/>
    <property type="match status" value="1"/>
</dbReference>
<dbReference type="SUPFAM" id="SSF102114">
    <property type="entry name" value="Radical SAM enzymes"/>
    <property type="match status" value="1"/>
</dbReference>
<dbReference type="InterPro" id="IPR050377">
    <property type="entry name" value="Radical_SAM_PqqE_MftC-like"/>
</dbReference>
<sequence>MRFPLSLTTDMAGYMIKKKLSREPRFPLVLMLEPLHACNLTCTGCGRIREYESTIKEKLTVEECLDSVDEAGAPIVSICGGEPLIYPQIGDLVRGILKRRKHIYLCTNGMFITKKLNQFRPTSRFFFNVHLDGLEATHDKAVERAGVFQAAVEGIKAAKKAGFLVCTNTTVYKETDMAEIDALYGYLTELGVDGFMLAPAYGYAAVCSTNPNGAAEIFLTRDQIKEKFNQAPALFKKYKMNTSPIYLEFLQGKRELTCAAWASPTRNVKGWKGPCYLITDEHHTTFTDLMHDTEWENYGYGKDSRCEHCMMHSGYEVAAALGVNAKLGDSLKMLKWQLT</sequence>
<dbReference type="NCBIfam" id="TIGR03470">
    <property type="entry name" value="HpnH"/>
    <property type="match status" value="1"/>
</dbReference>
<dbReference type="Proteomes" id="UP000214646">
    <property type="component" value="Unassembled WGS sequence"/>
</dbReference>
<evidence type="ECO:0000259" key="6">
    <source>
        <dbReference type="PROSITE" id="PS51918"/>
    </source>
</evidence>
<evidence type="ECO:0000256" key="4">
    <source>
        <dbReference type="ARBA" id="ARBA00023004"/>
    </source>
</evidence>
<protein>
    <submittedName>
        <fullName evidence="7">Molybdenum cofactor biosynthesis protein MoaA</fullName>
    </submittedName>
</protein>
<evidence type="ECO:0000256" key="2">
    <source>
        <dbReference type="ARBA" id="ARBA00022691"/>
    </source>
</evidence>
<dbReference type="RefSeq" id="WP_088252870.1">
    <property type="nucleotide sequence ID" value="NZ_NIDE01000002.1"/>
</dbReference>
<evidence type="ECO:0000256" key="5">
    <source>
        <dbReference type="ARBA" id="ARBA00023014"/>
    </source>
</evidence>
<name>A0A225DZU6_9BACT</name>
<organism evidence="7 8">
    <name type="scientific">Fimbriiglobus ruber</name>
    <dbReference type="NCBI Taxonomy" id="1908690"/>
    <lineage>
        <taxon>Bacteria</taxon>
        <taxon>Pseudomonadati</taxon>
        <taxon>Planctomycetota</taxon>
        <taxon>Planctomycetia</taxon>
        <taxon>Gemmatales</taxon>
        <taxon>Gemmataceae</taxon>
        <taxon>Fimbriiglobus</taxon>
    </lineage>
</organism>